<evidence type="ECO:0000256" key="1">
    <source>
        <dbReference type="ARBA" id="ARBA00004496"/>
    </source>
</evidence>
<dbReference type="FunFam" id="2.30.22.10:FF:000001">
    <property type="entry name" value="Protein GrpE"/>
    <property type="match status" value="1"/>
</dbReference>
<dbReference type="CDD" id="cd00446">
    <property type="entry name" value="GrpE"/>
    <property type="match status" value="1"/>
</dbReference>
<dbReference type="Proteomes" id="UP000305095">
    <property type="component" value="Unassembled WGS sequence"/>
</dbReference>
<dbReference type="EMBL" id="SZZP01000012">
    <property type="protein sequence ID" value="TKV79567.1"/>
    <property type="molecule type" value="Genomic_DNA"/>
</dbReference>
<dbReference type="PRINTS" id="PR00773">
    <property type="entry name" value="GRPEPROTEIN"/>
</dbReference>
<name>A0A4U6RWJ4_BRAEL</name>
<evidence type="ECO:0000256" key="7">
    <source>
        <dbReference type="ARBA" id="ARBA00053401"/>
    </source>
</evidence>
<dbReference type="PANTHER" id="PTHR21237">
    <property type="entry name" value="GRPE PROTEIN"/>
    <property type="match status" value="1"/>
</dbReference>
<dbReference type="InterPro" id="IPR013805">
    <property type="entry name" value="GrpE_CC"/>
</dbReference>
<proteinExistence type="inferred from homology"/>
<dbReference type="RefSeq" id="WP_137479861.1">
    <property type="nucleotide sequence ID" value="NZ_SZZP01000012.1"/>
</dbReference>
<comment type="function">
    <text evidence="7 10 11">Participates actively in the response to hyperosmotic and heat shock by preventing the aggregation of stress-denatured proteins, in association with DnaK and GrpE. It is the nucleotide exchange factor for DnaK and may function as a thermosensor. Unfolded proteins bind initially to DnaJ; upon interaction with the DnaJ-bound protein, DnaK hydrolyzes its bound ATP, resulting in the formation of a stable complex. GrpE releases ADP from DnaK; ATP binding to DnaK triggers the release of the substrate protein, thus completing the reaction cycle. Several rounds of ATP-dependent interactions between DnaJ, DnaK and GrpE are required for fully efficient folding.</text>
</comment>
<evidence type="ECO:0000256" key="4">
    <source>
        <dbReference type="ARBA" id="ARBA00022490"/>
    </source>
</evidence>
<dbReference type="GO" id="GO:0005737">
    <property type="term" value="C:cytoplasm"/>
    <property type="evidence" value="ECO:0007669"/>
    <property type="project" value="UniProtKB-SubCell"/>
</dbReference>
<dbReference type="Pfam" id="PF01025">
    <property type="entry name" value="GrpE"/>
    <property type="match status" value="1"/>
</dbReference>
<dbReference type="HAMAP" id="MF_01151">
    <property type="entry name" value="GrpE"/>
    <property type="match status" value="1"/>
</dbReference>
<feature type="coiled-coil region" evidence="13">
    <location>
        <begin position="83"/>
        <end position="121"/>
    </location>
</feature>
<keyword evidence="4 10" id="KW-0963">Cytoplasm</keyword>
<comment type="subcellular location">
    <subcellularLocation>
        <location evidence="1 10">Cytoplasm</location>
    </subcellularLocation>
</comment>
<dbReference type="PROSITE" id="PS01071">
    <property type="entry name" value="GRPE"/>
    <property type="match status" value="1"/>
</dbReference>
<protein>
    <recommendedName>
        <fullName evidence="8 10">Protein GrpE</fullName>
    </recommendedName>
    <alternativeName>
        <fullName evidence="9 10">HSP-70 cofactor</fullName>
    </alternativeName>
</protein>
<dbReference type="AlphaFoldDB" id="A0A4U6RWJ4"/>
<evidence type="ECO:0000256" key="14">
    <source>
        <dbReference type="SAM" id="MobiDB-lite"/>
    </source>
</evidence>
<keyword evidence="6 10" id="KW-0143">Chaperone</keyword>
<dbReference type="GO" id="GO:0000774">
    <property type="term" value="F:adenyl-nucleotide exchange factor activity"/>
    <property type="evidence" value="ECO:0007669"/>
    <property type="project" value="InterPro"/>
</dbReference>
<evidence type="ECO:0000256" key="5">
    <source>
        <dbReference type="ARBA" id="ARBA00023016"/>
    </source>
</evidence>
<comment type="subunit">
    <text evidence="3 10">Homodimer.</text>
</comment>
<comment type="similarity">
    <text evidence="2 10 12">Belongs to the GrpE family.</text>
</comment>
<dbReference type="PANTHER" id="PTHR21237:SF23">
    <property type="entry name" value="GRPE PROTEIN HOMOLOG, MITOCHONDRIAL"/>
    <property type="match status" value="1"/>
</dbReference>
<evidence type="ECO:0000256" key="13">
    <source>
        <dbReference type="SAM" id="Coils"/>
    </source>
</evidence>
<dbReference type="InterPro" id="IPR000740">
    <property type="entry name" value="GrpE"/>
</dbReference>
<organism evidence="15 16">
    <name type="scientific">Bradyrhizobium elkanii</name>
    <dbReference type="NCBI Taxonomy" id="29448"/>
    <lineage>
        <taxon>Bacteria</taxon>
        <taxon>Pseudomonadati</taxon>
        <taxon>Pseudomonadota</taxon>
        <taxon>Alphaproteobacteria</taxon>
        <taxon>Hyphomicrobiales</taxon>
        <taxon>Nitrobacteraceae</taxon>
        <taxon>Bradyrhizobium</taxon>
    </lineage>
</organism>
<evidence type="ECO:0000313" key="16">
    <source>
        <dbReference type="Proteomes" id="UP000305095"/>
    </source>
</evidence>
<evidence type="ECO:0000256" key="10">
    <source>
        <dbReference type="HAMAP-Rule" id="MF_01151"/>
    </source>
</evidence>
<dbReference type="GO" id="GO:0051082">
    <property type="term" value="F:unfolded protein binding"/>
    <property type="evidence" value="ECO:0007669"/>
    <property type="project" value="TreeGrafter"/>
</dbReference>
<feature type="compositionally biased region" description="Basic and acidic residues" evidence="14">
    <location>
        <begin position="38"/>
        <end position="56"/>
    </location>
</feature>
<evidence type="ECO:0000256" key="11">
    <source>
        <dbReference type="RuleBase" id="RU000639"/>
    </source>
</evidence>
<feature type="region of interest" description="Disordered" evidence="14">
    <location>
        <begin position="1"/>
        <end position="77"/>
    </location>
</feature>
<evidence type="ECO:0000256" key="2">
    <source>
        <dbReference type="ARBA" id="ARBA00009054"/>
    </source>
</evidence>
<dbReference type="GO" id="GO:0006457">
    <property type="term" value="P:protein folding"/>
    <property type="evidence" value="ECO:0007669"/>
    <property type="project" value="InterPro"/>
</dbReference>
<dbReference type="InterPro" id="IPR009012">
    <property type="entry name" value="GrpE_head"/>
</dbReference>
<reference evidence="15 16" key="1">
    <citation type="submission" date="2019-05" db="EMBL/GenBank/DDBJ databases">
        <title>Draft Genome of Bradyrhizobium elkanii strain SEMIA 938, Used in Commercial Inoculants for Lupinus spp. in Brazil.</title>
        <authorList>
            <person name="Hungria M."/>
            <person name="Delamuta J.R.M."/>
            <person name="Ribeiro R.A."/>
            <person name="Nogueira M.A."/>
        </authorList>
    </citation>
    <scope>NUCLEOTIDE SEQUENCE [LARGE SCALE GENOMIC DNA]</scope>
    <source>
        <strain evidence="15 16">Semia 938</strain>
    </source>
</reference>
<dbReference type="SUPFAM" id="SSF58014">
    <property type="entry name" value="Coiled-coil domain of nucleotide exchange factor GrpE"/>
    <property type="match status" value="1"/>
</dbReference>
<evidence type="ECO:0000256" key="6">
    <source>
        <dbReference type="ARBA" id="ARBA00023186"/>
    </source>
</evidence>
<dbReference type="NCBIfam" id="NF010739">
    <property type="entry name" value="PRK14141.1"/>
    <property type="match status" value="1"/>
</dbReference>
<keyword evidence="13" id="KW-0175">Coiled coil</keyword>
<evidence type="ECO:0000313" key="15">
    <source>
        <dbReference type="EMBL" id="TKV79567.1"/>
    </source>
</evidence>
<comment type="caution">
    <text evidence="15">The sequence shown here is derived from an EMBL/GenBank/DDBJ whole genome shotgun (WGS) entry which is preliminary data.</text>
</comment>
<evidence type="ECO:0000256" key="3">
    <source>
        <dbReference type="ARBA" id="ARBA00011738"/>
    </source>
</evidence>
<dbReference type="Gene3D" id="3.90.20.20">
    <property type="match status" value="1"/>
</dbReference>
<dbReference type="GO" id="GO:0042803">
    <property type="term" value="F:protein homodimerization activity"/>
    <property type="evidence" value="ECO:0007669"/>
    <property type="project" value="InterPro"/>
</dbReference>
<dbReference type="GO" id="GO:0051087">
    <property type="term" value="F:protein-folding chaperone binding"/>
    <property type="evidence" value="ECO:0007669"/>
    <property type="project" value="InterPro"/>
</dbReference>
<sequence>MRFERHTIARHKRAAMSNNVPPRNPYANKQGYLPQSQEEPHQRKDVEKATPEDPSREGVSGSPAAASLEPTPNVASQETHDAIARLVAENADLKDRLLRALADAENVRRRAERDLNDVRQYGVTRFAGDMINVADNLERAMSSLPAELRNDAGPFRTFVEGVELTEKELLRSLEAHGVKKLDPTGSPFDPHFHEAMFQVQDPSVRSGTVTTVVQPGYSIGSRSLRPAKVGVAS</sequence>
<evidence type="ECO:0000256" key="9">
    <source>
        <dbReference type="ARBA" id="ARBA00076414"/>
    </source>
</evidence>
<dbReference type="SUPFAM" id="SSF51064">
    <property type="entry name" value="Head domain of nucleotide exchange factor GrpE"/>
    <property type="match status" value="1"/>
</dbReference>
<evidence type="ECO:0000256" key="8">
    <source>
        <dbReference type="ARBA" id="ARBA00072274"/>
    </source>
</evidence>
<dbReference type="Gene3D" id="2.30.22.10">
    <property type="entry name" value="Head domain of nucleotide exchange factor GrpE"/>
    <property type="match status" value="1"/>
</dbReference>
<evidence type="ECO:0000256" key="12">
    <source>
        <dbReference type="RuleBase" id="RU004478"/>
    </source>
</evidence>
<accession>A0A4U6RWJ4</accession>
<keyword evidence="5 10" id="KW-0346">Stress response</keyword>
<gene>
    <name evidence="10 15" type="primary">grpE</name>
    <name evidence="15" type="ORF">FDV58_20560</name>
</gene>